<dbReference type="EMBL" id="JBHSNO010000006">
    <property type="protein sequence ID" value="MFC5589682.1"/>
    <property type="molecule type" value="Genomic_DNA"/>
</dbReference>
<dbReference type="Pfam" id="PF00866">
    <property type="entry name" value="Ring_hydroxyl_B"/>
    <property type="match status" value="1"/>
</dbReference>
<sequence>MRELMQMSLQEEITQFYYREAYLLDHRKYREWLDLLTEDIQYVMPVRVTVENKKGSNLNHDMTYFSDTKKDITMKVERLYMKSAWVDDPAPRQRHFISNVMIEQTDSPEEYKVISYFSYV</sequence>
<name>A0ABW0TJL9_9BACL</name>
<dbReference type="CDD" id="cd00667">
    <property type="entry name" value="ring_hydroxylating_dioxygenases_beta"/>
    <property type="match status" value="1"/>
</dbReference>
<protein>
    <submittedName>
        <fullName evidence="3">Aromatic-ring-hydroxylating dioxygenase subunit beta</fullName>
    </submittedName>
</protein>
<reference evidence="4" key="1">
    <citation type="journal article" date="2019" name="Int. J. Syst. Evol. Microbiol.">
        <title>The Global Catalogue of Microorganisms (GCM) 10K type strain sequencing project: providing services to taxonomists for standard genome sequencing and annotation.</title>
        <authorList>
            <consortium name="The Broad Institute Genomics Platform"/>
            <consortium name="The Broad Institute Genome Sequencing Center for Infectious Disease"/>
            <person name="Wu L."/>
            <person name="Ma J."/>
        </authorList>
    </citation>
    <scope>NUCLEOTIDE SEQUENCE [LARGE SCALE GENOMIC DNA]</scope>
    <source>
        <strain evidence="4">CGMCC 4.1434</strain>
    </source>
</reference>
<keyword evidence="2" id="KW-0560">Oxidoreductase</keyword>
<proteinExistence type="inferred from homology"/>
<dbReference type="PANTHER" id="PTHR41534:SF2">
    <property type="entry name" value="3-PHENYLPROPIONATE_CINNAMIC ACID DIOXYGENASE SUBUNIT BETA"/>
    <property type="match status" value="1"/>
</dbReference>
<accession>A0ABW0TJL9</accession>
<dbReference type="InterPro" id="IPR000391">
    <property type="entry name" value="Rng_hydr_dOase-bsu"/>
</dbReference>
<dbReference type="Gene3D" id="3.10.450.50">
    <property type="match status" value="1"/>
</dbReference>
<organism evidence="3 4">
    <name type="scientific">Sporosarcina soli</name>
    <dbReference type="NCBI Taxonomy" id="334736"/>
    <lineage>
        <taxon>Bacteria</taxon>
        <taxon>Bacillati</taxon>
        <taxon>Bacillota</taxon>
        <taxon>Bacilli</taxon>
        <taxon>Bacillales</taxon>
        <taxon>Caryophanaceae</taxon>
        <taxon>Sporosarcina</taxon>
    </lineage>
</organism>
<keyword evidence="4" id="KW-1185">Reference proteome</keyword>
<dbReference type="GO" id="GO:0051213">
    <property type="term" value="F:dioxygenase activity"/>
    <property type="evidence" value="ECO:0007669"/>
    <property type="project" value="UniProtKB-KW"/>
</dbReference>
<gene>
    <name evidence="3" type="ORF">ACFPRA_12320</name>
</gene>
<comment type="caution">
    <text evidence="3">The sequence shown here is derived from an EMBL/GenBank/DDBJ whole genome shotgun (WGS) entry which is preliminary data.</text>
</comment>
<evidence type="ECO:0000313" key="3">
    <source>
        <dbReference type="EMBL" id="MFC5589682.1"/>
    </source>
</evidence>
<dbReference type="SUPFAM" id="SSF54427">
    <property type="entry name" value="NTF2-like"/>
    <property type="match status" value="1"/>
</dbReference>
<dbReference type="RefSeq" id="WP_381434928.1">
    <property type="nucleotide sequence ID" value="NZ_JBHSNO010000006.1"/>
</dbReference>
<evidence type="ECO:0000256" key="2">
    <source>
        <dbReference type="ARBA" id="ARBA00023002"/>
    </source>
</evidence>
<dbReference type="InterPro" id="IPR032710">
    <property type="entry name" value="NTF2-like_dom_sf"/>
</dbReference>
<dbReference type="PANTHER" id="PTHR41534">
    <property type="entry name" value="BLR3401 PROTEIN"/>
    <property type="match status" value="1"/>
</dbReference>
<comment type="similarity">
    <text evidence="1">Belongs to the bacterial ring-hydroxylating dioxygenase beta subunit family.</text>
</comment>
<evidence type="ECO:0000313" key="4">
    <source>
        <dbReference type="Proteomes" id="UP001596109"/>
    </source>
</evidence>
<evidence type="ECO:0000256" key="1">
    <source>
        <dbReference type="ARBA" id="ARBA00009570"/>
    </source>
</evidence>
<dbReference type="Proteomes" id="UP001596109">
    <property type="component" value="Unassembled WGS sequence"/>
</dbReference>
<keyword evidence="3" id="KW-0223">Dioxygenase</keyword>